<gene>
    <name evidence="1" type="ORF">MSZNOR_4816</name>
</gene>
<reference evidence="1 2" key="1">
    <citation type="submission" date="2023-03" db="EMBL/GenBank/DDBJ databases">
        <authorList>
            <person name="Pearce D."/>
        </authorList>
    </citation>
    <scope>NUCLEOTIDE SEQUENCE [LARGE SCALE GENOMIC DNA]</scope>
    <source>
        <strain evidence="1">Msz</strain>
    </source>
</reference>
<accession>A0ABM9I928</accession>
<name>A0ABM9I928_9GAMM</name>
<sequence length="71" mass="7926">MTWKQYLCQAPHHPDHKAESDVVKTAGEKNAPSQSIRIGVHSDGAWGRAVVALDARRITRLFFFACLIKPP</sequence>
<evidence type="ECO:0000313" key="1">
    <source>
        <dbReference type="EMBL" id="CAI8968181.1"/>
    </source>
</evidence>
<keyword evidence="2" id="KW-1185">Reference proteome</keyword>
<dbReference type="EMBL" id="OX458333">
    <property type="protein sequence ID" value="CAI8968181.1"/>
    <property type="molecule type" value="Genomic_DNA"/>
</dbReference>
<proteinExistence type="predicted"/>
<organism evidence="1 2">
    <name type="scientific">Methylocaldum szegediense</name>
    <dbReference type="NCBI Taxonomy" id="73780"/>
    <lineage>
        <taxon>Bacteria</taxon>
        <taxon>Pseudomonadati</taxon>
        <taxon>Pseudomonadota</taxon>
        <taxon>Gammaproteobacteria</taxon>
        <taxon>Methylococcales</taxon>
        <taxon>Methylococcaceae</taxon>
        <taxon>Methylocaldum</taxon>
    </lineage>
</organism>
<protein>
    <submittedName>
        <fullName evidence="1">Uncharacterized protein</fullName>
    </submittedName>
</protein>
<dbReference type="Proteomes" id="UP001162030">
    <property type="component" value="Chromosome"/>
</dbReference>
<evidence type="ECO:0000313" key="2">
    <source>
        <dbReference type="Proteomes" id="UP001162030"/>
    </source>
</evidence>